<protein>
    <submittedName>
        <fullName evidence="2">VOC family protein</fullName>
    </submittedName>
</protein>
<keyword evidence="3" id="KW-1185">Reference proteome</keyword>
<dbReference type="InterPro" id="IPR037523">
    <property type="entry name" value="VOC_core"/>
</dbReference>
<comment type="caution">
    <text evidence="2">The sequence shown here is derived from an EMBL/GenBank/DDBJ whole genome shotgun (WGS) entry which is preliminary data.</text>
</comment>
<dbReference type="EMBL" id="JAYXHS010000003">
    <property type="protein sequence ID" value="MEC5387423.1"/>
    <property type="molecule type" value="Genomic_DNA"/>
</dbReference>
<evidence type="ECO:0000313" key="2">
    <source>
        <dbReference type="EMBL" id="MEC5387423.1"/>
    </source>
</evidence>
<dbReference type="InterPro" id="IPR004360">
    <property type="entry name" value="Glyas_Fos-R_dOase_dom"/>
</dbReference>
<dbReference type="RefSeq" id="WP_327600392.1">
    <property type="nucleotide sequence ID" value="NZ_JAYXHS010000003.1"/>
</dbReference>
<dbReference type="PANTHER" id="PTHR36437">
    <property type="entry name" value="GLYOXALASE/BLEOMYCIN RESISTANCE PROTEIN/DIOXYGENASE"/>
    <property type="match status" value="1"/>
</dbReference>
<dbReference type="Proteomes" id="UP001331561">
    <property type="component" value="Unassembled WGS sequence"/>
</dbReference>
<dbReference type="CDD" id="cd07263">
    <property type="entry name" value="VOC_like"/>
    <property type="match status" value="1"/>
</dbReference>
<dbReference type="Gene3D" id="3.10.180.10">
    <property type="entry name" value="2,3-Dihydroxybiphenyl 1,2-Dioxygenase, domain 1"/>
    <property type="match status" value="1"/>
</dbReference>
<dbReference type="PANTHER" id="PTHR36437:SF2">
    <property type="entry name" value="GLYOXALASE_BLEOMYCIN RESISTANCE PROTEIN_DIOXYGENASE"/>
    <property type="match status" value="1"/>
</dbReference>
<reference evidence="2 3" key="1">
    <citation type="submission" date="2024-01" db="EMBL/GenBank/DDBJ databases">
        <title>Uliginosibacterium soil sp. nov.</title>
        <authorList>
            <person name="Lv Y."/>
        </authorList>
    </citation>
    <scope>NUCLEOTIDE SEQUENCE [LARGE SCALE GENOMIC DNA]</scope>
    <source>
        <strain evidence="2 3">H3</strain>
    </source>
</reference>
<sequence length="129" mass="14129">MQIRLASISVSDQERALQFYTDVLGFTKKHDIQMGTFRWLTVEAPEGAAGVELVLEPMAFPPAQVYQSALFDAGIPATAFMTHDIHAEYRRLKESGVTFRGEPQSMGPITAVLFEDGCGNLINLVQPAG</sequence>
<proteinExistence type="predicted"/>
<accession>A0ABU6K695</accession>
<gene>
    <name evidence="2" type="ORF">VVD49_16960</name>
</gene>
<evidence type="ECO:0000313" key="3">
    <source>
        <dbReference type="Proteomes" id="UP001331561"/>
    </source>
</evidence>
<dbReference type="PROSITE" id="PS51819">
    <property type="entry name" value="VOC"/>
    <property type="match status" value="1"/>
</dbReference>
<dbReference type="SUPFAM" id="SSF54593">
    <property type="entry name" value="Glyoxalase/Bleomycin resistance protein/Dihydroxybiphenyl dioxygenase"/>
    <property type="match status" value="1"/>
</dbReference>
<evidence type="ECO:0000259" key="1">
    <source>
        <dbReference type="PROSITE" id="PS51819"/>
    </source>
</evidence>
<organism evidence="2 3">
    <name type="scientific">Uliginosibacterium silvisoli</name>
    <dbReference type="NCBI Taxonomy" id="3114758"/>
    <lineage>
        <taxon>Bacteria</taxon>
        <taxon>Pseudomonadati</taxon>
        <taxon>Pseudomonadota</taxon>
        <taxon>Betaproteobacteria</taxon>
        <taxon>Rhodocyclales</taxon>
        <taxon>Zoogloeaceae</taxon>
        <taxon>Uliginosibacterium</taxon>
    </lineage>
</organism>
<dbReference type="InterPro" id="IPR029068">
    <property type="entry name" value="Glyas_Bleomycin-R_OHBP_Dase"/>
</dbReference>
<name>A0ABU6K695_9RHOO</name>
<dbReference type="Pfam" id="PF00903">
    <property type="entry name" value="Glyoxalase"/>
    <property type="match status" value="1"/>
</dbReference>
<feature type="domain" description="VOC" evidence="1">
    <location>
        <begin position="2"/>
        <end position="127"/>
    </location>
</feature>